<feature type="binding site" evidence="6">
    <location>
        <position position="28"/>
    </location>
    <ligand>
        <name>substrate</name>
    </ligand>
</feature>
<evidence type="ECO:0000313" key="7">
    <source>
        <dbReference type="EMBL" id="PNR98758.1"/>
    </source>
</evidence>
<dbReference type="AlphaFoldDB" id="A0A2K1P7I9"/>
<evidence type="ECO:0000256" key="6">
    <source>
        <dbReference type="HAMAP-Rule" id="MF_01661"/>
    </source>
</evidence>
<dbReference type="Pfam" id="PF05025">
    <property type="entry name" value="RbsD_FucU"/>
    <property type="match status" value="1"/>
</dbReference>
<feature type="binding site" evidence="6">
    <location>
        <position position="98"/>
    </location>
    <ligand>
        <name>substrate</name>
    </ligand>
</feature>
<dbReference type="HAMAP" id="MF_01661">
    <property type="entry name" value="D_rib_pyranase"/>
    <property type="match status" value="1"/>
</dbReference>
<keyword evidence="3 6" id="KW-0963">Cytoplasm</keyword>
<dbReference type="GO" id="GO:0048029">
    <property type="term" value="F:monosaccharide binding"/>
    <property type="evidence" value="ECO:0007669"/>
    <property type="project" value="InterPro"/>
</dbReference>
<dbReference type="InterPro" id="IPR023064">
    <property type="entry name" value="D-ribose_pyranase"/>
</dbReference>
<sequence length="131" mass="15079">MKKQGIFNSQISYFVASMGHKDMLSIVDMGYPIPKDATFVDLVFDKGIPNFIDTIKMVLYELEVEKVIIADEMEVNNLKNYQKVIDIFLNIEIEKKSHEEFKDLAKNSKFFIRTGECTPFSNIILISGVIF</sequence>
<reference evidence="7 8" key="1">
    <citation type="submission" date="2013-12" db="EMBL/GenBank/DDBJ databases">
        <title>Comparative genomics of Petrotoga isolates.</title>
        <authorList>
            <person name="Nesbo C.L."/>
            <person name="Charchuk R."/>
            <person name="Chow K."/>
        </authorList>
    </citation>
    <scope>NUCLEOTIDE SEQUENCE [LARGE SCALE GENOMIC DNA]</scope>
    <source>
        <strain evidence="7 8">DSM 14811</strain>
    </source>
</reference>
<keyword evidence="8" id="KW-1185">Reference proteome</keyword>
<evidence type="ECO:0000256" key="3">
    <source>
        <dbReference type="ARBA" id="ARBA00022490"/>
    </source>
</evidence>
<evidence type="ECO:0000256" key="2">
    <source>
        <dbReference type="ARBA" id="ARBA00012862"/>
    </source>
</evidence>
<protein>
    <recommendedName>
        <fullName evidence="2 6">D-ribose pyranase</fullName>
        <ecNumber evidence="2 6">5.4.99.62</ecNumber>
    </recommendedName>
</protein>
<dbReference type="RefSeq" id="WP_103077367.1">
    <property type="nucleotide sequence ID" value="NZ_AZRN01000032.1"/>
</dbReference>
<accession>A0A2K1P7I9</accession>
<dbReference type="Gene3D" id="3.40.1650.10">
    <property type="entry name" value="RbsD-like domain"/>
    <property type="match status" value="1"/>
</dbReference>
<keyword evidence="5 6" id="KW-0119">Carbohydrate metabolism</keyword>
<comment type="subcellular location">
    <subcellularLocation>
        <location evidence="6">Cytoplasm</location>
    </subcellularLocation>
</comment>
<dbReference type="InterPro" id="IPR007721">
    <property type="entry name" value="RbsD_FucU"/>
</dbReference>
<evidence type="ECO:0000313" key="8">
    <source>
        <dbReference type="Proteomes" id="UP000236604"/>
    </source>
</evidence>
<evidence type="ECO:0000256" key="1">
    <source>
        <dbReference type="ARBA" id="ARBA00000223"/>
    </source>
</evidence>
<comment type="pathway">
    <text evidence="6">Carbohydrate metabolism; D-ribose degradation; D-ribose 5-phosphate from beta-D-ribopyranose: step 1/2.</text>
</comment>
<evidence type="ECO:0000256" key="5">
    <source>
        <dbReference type="ARBA" id="ARBA00023277"/>
    </source>
</evidence>
<dbReference type="GO" id="GO:0019303">
    <property type="term" value="P:D-ribose catabolic process"/>
    <property type="evidence" value="ECO:0007669"/>
    <property type="project" value="UniProtKB-UniRule"/>
</dbReference>
<name>A0A2K1P7I9_9BACT</name>
<dbReference type="GO" id="GO:0062193">
    <property type="term" value="F:D-ribose pyranase activity"/>
    <property type="evidence" value="ECO:0007669"/>
    <property type="project" value="UniProtKB-EC"/>
</dbReference>
<organism evidence="7 8">
    <name type="scientific">Petrotoga mexicana DSM 14811</name>
    <dbReference type="NCBI Taxonomy" id="1122954"/>
    <lineage>
        <taxon>Bacteria</taxon>
        <taxon>Thermotogati</taxon>
        <taxon>Thermotogota</taxon>
        <taxon>Thermotogae</taxon>
        <taxon>Petrotogales</taxon>
        <taxon>Petrotogaceae</taxon>
        <taxon>Petrotoga</taxon>
    </lineage>
</organism>
<dbReference type="GO" id="GO:0016872">
    <property type="term" value="F:intramolecular lyase activity"/>
    <property type="evidence" value="ECO:0007669"/>
    <property type="project" value="UniProtKB-UniRule"/>
</dbReference>
<dbReference type="EC" id="5.4.99.62" evidence="2 6"/>
<dbReference type="PANTHER" id="PTHR37831:SF1">
    <property type="entry name" value="D-RIBOSE PYRANASE"/>
    <property type="match status" value="1"/>
</dbReference>
<evidence type="ECO:0000256" key="4">
    <source>
        <dbReference type="ARBA" id="ARBA00023235"/>
    </source>
</evidence>
<comment type="caution">
    <text evidence="7">The sequence shown here is derived from an EMBL/GenBank/DDBJ whole genome shotgun (WGS) entry which is preliminary data.</text>
</comment>
<gene>
    <name evidence="6" type="primary">rbsD</name>
    <name evidence="7" type="ORF">X927_07220</name>
</gene>
<dbReference type="NCBIfam" id="NF008761">
    <property type="entry name" value="PRK11797.1"/>
    <property type="match status" value="1"/>
</dbReference>
<comment type="similarity">
    <text evidence="6">Belongs to the RbsD / FucU family. RbsD subfamily.</text>
</comment>
<comment type="catalytic activity">
    <reaction evidence="1 6">
        <text>beta-D-ribopyranose = beta-D-ribofuranose</text>
        <dbReference type="Rhea" id="RHEA:25432"/>
        <dbReference type="ChEBI" id="CHEBI:27476"/>
        <dbReference type="ChEBI" id="CHEBI:47002"/>
        <dbReference type="EC" id="5.4.99.62"/>
    </reaction>
</comment>
<dbReference type="InterPro" id="IPR023750">
    <property type="entry name" value="RbsD-like_sf"/>
</dbReference>
<dbReference type="UniPathway" id="UPA00916">
    <property type="reaction ID" value="UER00888"/>
</dbReference>
<feature type="active site" description="Proton donor" evidence="6">
    <location>
        <position position="20"/>
    </location>
</feature>
<comment type="subunit">
    <text evidence="6">Homodecamer.</text>
</comment>
<dbReference type="SUPFAM" id="SSF102546">
    <property type="entry name" value="RbsD-like"/>
    <property type="match status" value="1"/>
</dbReference>
<dbReference type="EMBL" id="AZRN01000032">
    <property type="protein sequence ID" value="PNR98758.1"/>
    <property type="molecule type" value="Genomic_DNA"/>
</dbReference>
<proteinExistence type="inferred from homology"/>
<dbReference type="Proteomes" id="UP000236604">
    <property type="component" value="Unassembled WGS sequence"/>
</dbReference>
<keyword evidence="4 6" id="KW-0413">Isomerase</keyword>
<comment type="function">
    <text evidence="6">Catalyzes the interconversion of beta-pyran and beta-furan forms of D-ribose.</text>
</comment>
<dbReference type="GO" id="GO:0005829">
    <property type="term" value="C:cytosol"/>
    <property type="evidence" value="ECO:0007669"/>
    <property type="project" value="TreeGrafter"/>
</dbReference>
<feature type="binding site" evidence="6">
    <location>
        <begin position="120"/>
        <end position="122"/>
    </location>
    <ligand>
        <name>substrate</name>
    </ligand>
</feature>
<dbReference type="PANTHER" id="PTHR37831">
    <property type="entry name" value="D-RIBOSE PYRANASE"/>
    <property type="match status" value="1"/>
</dbReference>